<accession>A0A2A8BZ94</accession>
<sequence>MNINDFPTGGIFGGGGHAPKFQGATSRPSMKTRLEKFKEEKQEEVDEIATELIRGNFEVHSTEVSVGTFGLGETTKMNVIIGHRYEVEITIKG</sequence>
<feature type="region of interest" description="Disordered" evidence="1">
    <location>
        <begin position="1"/>
        <end position="29"/>
    </location>
</feature>
<dbReference type="Proteomes" id="UP000219775">
    <property type="component" value="Unassembled WGS sequence"/>
</dbReference>
<name>A0A2A8BZ94_9BACI</name>
<dbReference type="RefSeq" id="WP_098129052.1">
    <property type="nucleotide sequence ID" value="NZ_NUDP01000117.1"/>
</dbReference>
<dbReference type="AlphaFoldDB" id="A0A2A8BZ94"/>
<gene>
    <name evidence="2" type="ORF">CN613_25405</name>
</gene>
<evidence type="ECO:0000313" key="2">
    <source>
        <dbReference type="EMBL" id="PEM65285.1"/>
    </source>
</evidence>
<comment type="caution">
    <text evidence="2">The sequence shown here is derived from an EMBL/GenBank/DDBJ whole genome shotgun (WGS) entry which is preliminary data.</text>
</comment>
<organism evidence="2 3">
    <name type="scientific">Bacillus pseudomycoides</name>
    <dbReference type="NCBI Taxonomy" id="64104"/>
    <lineage>
        <taxon>Bacteria</taxon>
        <taxon>Bacillati</taxon>
        <taxon>Bacillota</taxon>
        <taxon>Bacilli</taxon>
        <taxon>Bacillales</taxon>
        <taxon>Bacillaceae</taxon>
        <taxon>Bacillus</taxon>
        <taxon>Bacillus cereus group</taxon>
    </lineage>
</organism>
<evidence type="ECO:0000313" key="3">
    <source>
        <dbReference type="Proteomes" id="UP000219775"/>
    </source>
</evidence>
<protein>
    <submittedName>
        <fullName evidence="2">Uncharacterized protein</fullName>
    </submittedName>
</protein>
<dbReference type="EMBL" id="NUDP01000117">
    <property type="protein sequence ID" value="PEM65285.1"/>
    <property type="molecule type" value="Genomic_DNA"/>
</dbReference>
<proteinExistence type="predicted"/>
<evidence type="ECO:0000256" key="1">
    <source>
        <dbReference type="SAM" id="MobiDB-lite"/>
    </source>
</evidence>
<reference evidence="2 3" key="1">
    <citation type="submission" date="2017-09" db="EMBL/GenBank/DDBJ databases">
        <title>Large-scale bioinformatics analysis of Bacillus genomes uncovers conserved roles of natural products in bacterial physiology.</title>
        <authorList>
            <consortium name="Agbiome Team Llc"/>
            <person name="Bleich R.M."/>
            <person name="Grubbs K.J."/>
            <person name="Santa Maria K.C."/>
            <person name="Allen S.E."/>
            <person name="Farag S."/>
            <person name="Shank E.A."/>
            <person name="Bowers A."/>
        </authorList>
    </citation>
    <scope>NUCLEOTIDE SEQUENCE [LARGE SCALE GENOMIC DNA]</scope>
    <source>
        <strain evidence="2 3">AFS009893</strain>
    </source>
</reference>